<evidence type="ECO:0000313" key="5">
    <source>
        <dbReference type="Proteomes" id="UP001317629"/>
    </source>
</evidence>
<dbReference type="PROSITE" id="PS51257">
    <property type="entry name" value="PROKAR_LIPOPROTEIN"/>
    <property type="match status" value="1"/>
</dbReference>
<dbReference type="InterPro" id="IPR006860">
    <property type="entry name" value="FecR"/>
</dbReference>
<accession>A0ABN6VGF1</accession>
<evidence type="ECO:0000256" key="1">
    <source>
        <dbReference type="SAM" id="MobiDB-lite"/>
    </source>
</evidence>
<evidence type="ECO:0000259" key="3">
    <source>
        <dbReference type="Pfam" id="PF04773"/>
    </source>
</evidence>
<feature type="compositionally biased region" description="Basic and acidic residues" evidence="1">
    <location>
        <begin position="270"/>
        <end position="282"/>
    </location>
</feature>
<gene>
    <name evidence="4" type="ORF">SS37A_15410</name>
</gene>
<protein>
    <recommendedName>
        <fullName evidence="3">FecR protein domain-containing protein</fullName>
    </recommendedName>
</protein>
<dbReference type="Pfam" id="PF04773">
    <property type="entry name" value="FecR"/>
    <property type="match status" value="1"/>
</dbReference>
<dbReference type="EMBL" id="AP027142">
    <property type="protein sequence ID" value="BDV34012.1"/>
    <property type="molecule type" value="Genomic_DNA"/>
</dbReference>
<sequence length="282" mass="28929">MRNVSVLALATIGLFACFPANAEKVGNIGAVNVAAHGTPPGAAKHPLSVGLGVEKRERIETASEGSAQIVFNDTSTMTVGRSSSVVIDDFVYNGASGSQGVSLAKGVMRFVGGGVSHESGATFKTPTASIGLRGGSIMVRLGGECEALVYHQNGVTEVVGAQGSSQILNRPGFGVCARSSGVSEPFRVPPEIIAAMNAQLASLKGQSGGARKKPREEEAELLLGHDRAPSVEPPPGLDALGPVWAGNALVQSSANVENQPFPPPAPPPPEHCRGELCGRPRL</sequence>
<evidence type="ECO:0000313" key="4">
    <source>
        <dbReference type="EMBL" id="BDV34012.1"/>
    </source>
</evidence>
<feature type="region of interest" description="Disordered" evidence="1">
    <location>
        <begin position="254"/>
        <end position="282"/>
    </location>
</feature>
<dbReference type="Proteomes" id="UP001317629">
    <property type="component" value="Chromosome"/>
</dbReference>
<evidence type="ECO:0000256" key="2">
    <source>
        <dbReference type="SAM" id="SignalP"/>
    </source>
</evidence>
<name>A0ABN6VGF1_9HYPH</name>
<proteinExistence type="predicted"/>
<reference evidence="4 5" key="1">
    <citation type="journal article" date="2023" name="Int. J. Syst. Evol. Microbiol.">
        <title>Methylocystis iwaonis sp. nov., a type II methane-oxidizing bacterium from surface soil of a rice paddy field in Japan, and emended description of the genus Methylocystis (ex Whittenbury et al. 1970) Bowman et al. 1993.</title>
        <authorList>
            <person name="Kaise H."/>
            <person name="Sawadogo J.B."/>
            <person name="Alam M.S."/>
            <person name="Ueno C."/>
            <person name="Dianou D."/>
            <person name="Shinjo R."/>
            <person name="Asakawa S."/>
        </authorList>
    </citation>
    <scope>NUCLEOTIDE SEQUENCE [LARGE SCALE GENOMIC DNA]</scope>
    <source>
        <strain evidence="4 5">SS37A-Re</strain>
    </source>
</reference>
<feature type="signal peptide" evidence="2">
    <location>
        <begin position="1"/>
        <end position="22"/>
    </location>
</feature>
<feature type="chain" id="PRO_5045666866" description="FecR protein domain-containing protein" evidence="2">
    <location>
        <begin position="23"/>
        <end position="282"/>
    </location>
</feature>
<keyword evidence="2" id="KW-0732">Signal</keyword>
<organism evidence="4 5">
    <name type="scientific">Methylocystis iwaonis</name>
    <dbReference type="NCBI Taxonomy" id="2885079"/>
    <lineage>
        <taxon>Bacteria</taxon>
        <taxon>Pseudomonadati</taxon>
        <taxon>Pseudomonadota</taxon>
        <taxon>Alphaproteobacteria</taxon>
        <taxon>Hyphomicrobiales</taxon>
        <taxon>Methylocystaceae</taxon>
        <taxon>Methylocystis</taxon>
    </lineage>
</organism>
<feature type="compositionally biased region" description="Pro residues" evidence="1">
    <location>
        <begin position="260"/>
        <end position="269"/>
    </location>
</feature>
<dbReference type="RefSeq" id="WP_281931610.1">
    <property type="nucleotide sequence ID" value="NZ_AP027142.1"/>
</dbReference>
<keyword evidence="5" id="KW-1185">Reference proteome</keyword>
<feature type="domain" description="FecR protein" evidence="3">
    <location>
        <begin position="58"/>
        <end position="149"/>
    </location>
</feature>